<name>A0A2P2IJ16_RHIMU</name>
<dbReference type="EMBL" id="GGEC01000694">
    <property type="protein sequence ID" value="MBW81177.1"/>
    <property type="molecule type" value="Transcribed_RNA"/>
</dbReference>
<proteinExistence type="predicted"/>
<evidence type="ECO:0000313" key="1">
    <source>
        <dbReference type="EMBL" id="MBW81177.1"/>
    </source>
</evidence>
<sequence length="58" mass="7023">MEFCMRGTNMSTQNHVMCFYVCIHDNILEMCERSAKMMHYKRIRFCLSLDLYKSLFVC</sequence>
<accession>A0A2P2IJ16</accession>
<organism evidence="1">
    <name type="scientific">Rhizophora mucronata</name>
    <name type="common">Asiatic mangrove</name>
    <dbReference type="NCBI Taxonomy" id="61149"/>
    <lineage>
        <taxon>Eukaryota</taxon>
        <taxon>Viridiplantae</taxon>
        <taxon>Streptophyta</taxon>
        <taxon>Embryophyta</taxon>
        <taxon>Tracheophyta</taxon>
        <taxon>Spermatophyta</taxon>
        <taxon>Magnoliopsida</taxon>
        <taxon>eudicotyledons</taxon>
        <taxon>Gunneridae</taxon>
        <taxon>Pentapetalae</taxon>
        <taxon>rosids</taxon>
        <taxon>fabids</taxon>
        <taxon>Malpighiales</taxon>
        <taxon>Rhizophoraceae</taxon>
        <taxon>Rhizophora</taxon>
    </lineage>
</organism>
<reference evidence="1" key="1">
    <citation type="submission" date="2018-02" db="EMBL/GenBank/DDBJ databases">
        <title>Rhizophora mucronata_Transcriptome.</title>
        <authorList>
            <person name="Meera S.P."/>
            <person name="Sreeshan A."/>
            <person name="Augustine A."/>
        </authorList>
    </citation>
    <scope>NUCLEOTIDE SEQUENCE</scope>
    <source>
        <tissue evidence="1">Leaf</tissue>
    </source>
</reference>
<dbReference type="AlphaFoldDB" id="A0A2P2IJ16"/>
<protein>
    <submittedName>
        <fullName evidence="1">Uncharacterized protein</fullName>
    </submittedName>
</protein>